<feature type="domain" description="Galectin" evidence="3">
    <location>
        <begin position="192"/>
        <end position="320"/>
    </location>
</feature>
<dbReference type="Proteomes" id="UP000887566">
    <property type="component" value="Unplaced"/>
</dbReference>
<evidence type="ECO:0000313" key="5">
    <source>
        <dbReference type="WBParaSite" id="PSAMB.scaffold2825size21058.g19270.t1"/>
    </source>
</evidence>
<proteinExistence type="predicted"/>
<protein>
    <recommendedName>
        <fullName evidence="2">Galectin</fullName>
    </recommendedName>
</protein>
<dbReference type="InterPro" id="IPR013320">
    <property type="entry name" value="ConA-like_dom_sf"/>
</dbReference>
<dbReference type="PANTHER" id="PTHR11346:SF147">
    <property type="entry name" value="GALECTIN"/>
    <property type="match status" value="1"/>
</dbReference>
<dbReference type="AlphaFoldDB" id="A0A914VYI2"/>
<dbReference type="PROSITE" id="PS51304">
    <property type="entry name" value="GALECTIN"/>
    <property type="match status" value="2"/>
</dbReference>
<dbReference type="Pfam" id="PF00337">
    <property type="entry name" value="Gal-bind_lectin"/>
    <property type="match status" value="2"/>
</dbReference>
<dbReference type="Gene3D" id="2.60.120.200">
    <property type="match status" value="2"/>
</dbReference>
<dbReference type="GO" id="GO:0030246">
    <property type="term" value="F:carbohydrate binding"/>
    <property type="evidence" value="ECO:0007669"/>
    <property type="project" value="UniProtKB-UniRule"/>
</dbReference>
<evidence type="ECO:0000256" key="1">
    <source>
        <dbReference type="ARBA" id="ARBA00022734"/>
    </source>
</evidence>
<evidence type="ECO:0000256" key="2">
    <source>
        <dbReference type="RuleBase" id="RU102079"/>
    </source>
</evidence>
<dbReference type="SMART" id="SM00276">
    <property type="entry name" value="GLECT"/>
    <property type="match status" value="2"/>
</dbReference>
<dbReference type="CDD" id="cd00070">
    <property type="entry name" value="GLECT"/>
    <property type="match status" value="2"/>
</dbReference>
<dbReference type="GO" id="GO:0016936">
    <property type="term" value="F:galactoside binding"/>
    <property type="evidence" value="ECO:0007669"/>
    <property type="project" value="TreeGrafter"/>
</dbReference>
<evidence type="ECO:0000313" key="4">
    <source>
        <dbReference type="Proteomes" id="UP000887566"/>
    </source>
</evidence>
<organism evidence="4 5">
    <name type="scientific">Plectus sambesii</name>
    <dbReference type="NCBI Taxonomy" id="2011161"/>
    <lineage>
        <taxon>Eukaryota</taxon>
        <taxon>Metazoa</taxon>
        <taxon>Ecdysozoa</taxon>
        <taxon>Nematoda</taxon>
        <taxon>Chromadorea</taxon>
        <taxon>Plectida</taxon>
        <taxon>Plectina</taxon>
        <taxon>Plectoidea</taxon>
        <taxon>Plectidae</taxon>
        <taxon>Plectus</taxon>
    </lineage>
</organism>
<keyword evidence="4" id="KW-1185">Reference proteome</keyword>
<name>A0A914VYI2_9BILA</name>
<sequence>MVQIIRNPYVPLTTPISGGMYPGRSIVIRGTPLHGAEQRFCVDLLTSKGTLPLHINPRFGFGGSWQIILNSSTGGGQWSSEVRHANCLQIGIPFELQICVEQDKYHLTINGNRLCDFHHREPVCNVNALRITGDVAIEYINFPDYAPYPTYGAYGGQPMYSMPMQQPPSNYYQGMRGPSLSYQDFNCPSVPFMTMIHGGYNPSRRITVVGTPLSCVDSFSINLKSDNEFLFHFNPRFRSGPVVVRNSTRCGAWQAEEKGASCFPFVPNQTFSMDICSSGSLYIVTVNGQHFTTFASRDDPCRINQLTIEGGITLQKVIIQ</sequence>
<evidence type="ECO:0000259" key="3">
    <source>
        <dbReference type="PROSITE" id="PS51304"/>
    </source>
</evidence>
<dbReference type="InterPro" id="IPR044156">
    <property type="entry name" value="Galectin-like"/>
</dbReference>
<dbReference type="WBParaSite" id="PSAMB.scaffold2825size21058.g19270.t1">
    <property type="protein sequence ID" value="PSAMB.scaffold2825size21058.g19270.t1"/>
    <property type="gene ID" value="PSAMB.scaffold2825size21058.g19270"/>
</dbReference>
<dbReference type="InterPro" id="IPR001079">
    <property type="entry name" value="Galectin_CRD"/>
</dbReference>
<keyword evidence="1 2" id="KW-0430">Lectin</keyword>
<dbReference type="SMART" id="SM00908">
    <property type="entry name" value="Gal-bind_lectin"/>
    <property type="match status" value="2"/>
</dbReference>
<dbReference type="PANTHER" id="PTHR11346">
    <property type="entry name" value="GALECTIN"/>
    <property type="match status" value="1"/>
</dbReference>
<feature type="domain" description="Galectin" evidence="3">
    <location>
        <begin position="12"/>
        <end position="146"/>
    </location>
</feature>
<accession>A0A914VYI2</accession>
<reference evidence="5" key="1">
    <citation type="submission" date="2022-11" db="UniProtKB">
        <authorList>
            <consortium name="WormBaseParasite"/>
        </authorList>
    </citation>
    <scope>IDENTIFICATION</scope>
</reference>
<dbReference type="SUPFAM" id="SSF49899">
    <property type="entry name" value="Concanavalin A-like lectins/glucanases"/>
    <property type="match status" value="2"/>
</dbReference>